<reference evidence="1 2" key="1">
    <citation type="journal article" date="2018" name="Nat. Ecol. Evol.">
        <title>Pezizomycetes genomes reveal the molecular basis of ectomycorrhizal truffle lifestyle.</title>
        <authorList>
            <person name="Murat C."/>
            <person name="Payen T."/>
            <person name="Noel B."/>
            <person name="Kuo A."/>
            <person name="Morin E."/>
            <person name="Chen J."/>
            <person name="Kohler A."/>
            <person name="Krizsan K."/>
            <person name="Balestrini R."/>
            <person name="Da Silva C."/>
            <person name="Montanini B."/>
            <person name="Hainaut M."/>
            <person name="Levati E."/>
            <person name="Barry K.W."/>
            <person name="Belfiori B."/>
            <person name="Cichocki N."/>
            <person name="Clum A."/>
            <person name="Dockter R.B."/>
            <person name="Fauchery L."/>
            <person name="Guy J."/>
            <person name="Iotti M."/>
            <person name="Le Tacon F."/>
            <person name="Lindquist E.A."/>
            <person name="Lipzen A."/>
            <person name="Malagnac F."/>
            <person name="Mello A."/>
            <person name="Molinier V."/>
            <person name="Miyauchi S."/>
            <person name="Poulain J."/>
            <person name="Riccioni C."/>
            <person name="Rubini A."/>
            <person name="Sitrit Y."/>
            <person name="Splivallo R."/>
            <person name="Traeger S."/>
            <person name="Wang M."/>
            <person name="Zifcakova L."/>
            <person name="Wipf D."/>
            <person name="Zambonelli A."/>
            <person name="Paolocci F."/>
            <person name="Nowrousian M."/>
            <person name="Ottonello S."/>
            <person name="Baldrian P."/>
            <person name="Spatafora J.W."/>
            <person name="Henrissat B."/>
            <person name="Nagy L.G."/>
            <person name="Aury J.M."/>
            <person name="Wincker P."/>
            <person name="Grigoriev I.V."/>
            <person name="Bonfante P."/>
            <person name="Martin F.M."/>
        </authorList>
    </citation>
    <scope>NUCLEOTIDE SEQUENCE [LARGE SCALE GENOMIC DNA]</scope>
    <source>
        <strain evidence="1 2">120613-1</strain>
    </source>
</reference>
<protein>
    <recommendedName>
        <fullName evidence="3">Reverse transcriptase RNase H-like domain-containing protein</fullName>
    </recommendedName>
</protein>
<dbReference type="Proteomes" id="UP000276215">
    <property type="component" value="Unassembled WGS sequence"/>
</dbReference>
<name>A0A3N4IQX8_9PEZI</name>
<evidence type="ECO:0000313" key="2">
    <source>
        <dbReference type="Proteomes" id="UP000276215"/>
    </source>
</evidence>
<dbReference type="EMBL" id="ML120780">
    <property type="protein sequence ID" value="RPA88572.1"/>
    <property type="molecule type" value="Genomic_DNA"/>
</dbReference>
<dbReference type="OrthoDB" id="8061593at2759"/>
<keyword evidence="2" id="KW-1185">Reference proteome</keyword>
<proteinExistence type="predicted"/>
<gene>
    <name evidence="1" type="ORF">L873DRAFT_1912205</name>
</gene>
<accession>A0A3N4IQX8</accession>
<evidence type="ECO:0008006" key="3">
    <source>
        <dbReference type="Google" id="ProtNLM"/>
    </source>
</evidence>
<sequence length="114" mass="13057">MDSTTLKSWMNLAITNDRLARWNKTLLDHNLQIVHFKGITNIVADALSWTTEENNHEWMGKVIPENMTMKLAVMRVEIASNIIYGVMALHPNPAQLRWCNPSHFMRGPSTSPNQ</sequence>
<evidence type="ECO:0000313" key="1">
    <source>
        <dbReference type="EMBL" id="RPA88572.1"/>
    </source>
</evidence>
<organism evidence="1 2">
    <name type="scientific">Choiromyces venosus 120613-1</name>
    <dbReference type="NCBI Taxonomy" id="1336337"/>
    <lineage>
        <taxon>Eukaryota</taxon>
        <taxon>Fungi</taxon>
        <taxon>Dikarya</taxon>
        <taxon>Ascomycota</taxon>
        <taxon>Pezizomycotina</taxon>
        <taxon>Pezizomycetes</taxon>
        <taxon>Pezizales</taxon>
        <taxon>Tuberaceae</taxon>
        <taxon>Choiromyces</taxon>
    </lineage>
</organism>
<dbReference type="AlphaFoldDB" id="A0A3N4IQX8"/>